<proteinExistence type="predicted"/>
<sequence length="230" mass="26493">MCGGQVEWVSCSHVGHIYRGPRTRSMHPHGANHFQSHINHLRVWMDDYKKYYLRRQPSHGHLEIGDTSAYKALRQRLNCSSFQWFMDNVAYEMKDKYPVPPENVVWGEMRNDQHSTSCADTLGKGFGSIIGVSGCHSQGGNQLFRLNAEGEWSMDERCYVSQGTSIVSRFCVNNGRWIPKGEWNYDNNTRQIRSNTVDKCVTTDGKTLFLETCQANNTAQTWKWKEIYLG</sequence>
<evidence type="ECO:0000256" key="8">
    <source>
        <dbReference type="ARBA" id="ARBA00023211"/>
    </source>
</evidence>
<dbReference type="Proteomes" id="UP000663852">
    <property type="component" value="Unassembled WGS sequence"/>
</dbReference>
<dbReference type="PANTHER" id="PTHR11675">
    <property type="entry name" value="N-ACETYLGALACTOSAMINYLTRANSFERASE"/>
    <property type="match status" value="1"/>
</dbReference>
<evidence type="ECO:0000256" key="1">
    <source>
        <dbReference type="ARBA" id="ARBA00001936"/>
    </source>
</evidence>
<evidence type="ECO:0000313" key="10">
    <source>
        <dbReference type="EMBL" id="CAF1220624.1"/>
    </source>
</evidence>
<comment type="pathway">
    <text evidence="2">Protein modification; protein glycosylation.</text>
</comment>
<comment type="cofactor">
    <cofactor evidence="1">
        <name>Mn(2+)</name>
        <dbReference type="ChEBI" id="CHEBI:29035"/>
    </cofactor>
</comment>
<dbReference type="GO" id="GO:0046872">
    <property type="term" value="F:metal ion binding"/>
    <property type="evidence" value="ECO:0007669"/>
    <property type="project" value="UniProtKB-KW"/>
</dbReference>
<dbReference type="Pfam" id="PF00652">
    <property type="entry name" value="Ricin_B_lectin"/>
    <property type="match status" value="1"/>
</dbReference>
<dbReference type="SUPFAM" id="SSF53448">
    <property type="entry name" value="Nucleotide-diphospho-sugar transferases"/>
    <property type="match status" value="1"/>
</dbReference>
<evidence type="ECO:0000256" key="2">
    <source>
        <dbReference type="ARBA" id="ARBA00004922"/>
    </source>
</evidence>
<dbReference type="SUPFAM" id="SSF50370">
    <property type="entry name" value="Ricin B-like lectins"/>
    <property type="match status" value="1"/>
</dbReference>
<comment type="caution">
    <text evidence="10">The sequence shown here is derived from an EMBL/GenBank/DDBJ whole genome shotgun (WGS) entry which is preliminary data.</text>
</comment>
<dbReference type="EMBL" id="CAJNOJ010000160">
    <property type="protein sequence ID" value="CAF1220624.1"/>
    <property type="molecule type" value="Genomic_DNA"/>
</dbReference>
<dbReference type="GO" id="GO:0005794">
    <property type="term" value="C:Golgi apparatus"/>
    <property type="evidence" value="ECO:0007669"/>
    <property type="project" value="TreeGrafter"/>
</dbReference>
<dbReference type="GO" id="GO:0030246">
    <property type="term" value="F:carbohydrate binding"/>
    <property type="evidence" value="ECO:0007669"/>
    <property type="project" value="UniProtKB-KW"/>
</dbReference>
<keyword evidence="6" id="KW-0430">Lectin</keyword>
<keyword evidence="3" id="KW-0328">Glycosyltransferase</keyword>
<keyword evidence="5" id="KW-0479">Metal-binding</keyword>
<dbReference type="OrthoDB" id="6159198at2759"/>
<evidence type="ECO:0000256" key="6">
    <source>
        <dbReference type="ARBA" id="ARBA00022734"/>
    </source>
</evidence>
<feature type="domain" description="Ricin B lectin" evidence="9">
    <location>
        <begin position="106"/>
        <end position="222"/>
    </location>
</feature>
<dbReference type="InterPro" id="IPR000772">
    <property type="entry name" value="Ricin_B_lectin"/>
</dbReference>
<dbReference type="InterPro" id="IPR029044">
    <property type="entry name" value="Nucleotide-diphossugar_trans"/>
</dbReference>
<evidence type="ECO:0000259" key="9">
    <source>
        <dbReference type="Pfam" id="PF00652"/>
    </source>
</evidence>
<protein>
    <recommendedName>
        <fullName evidence="9">Ricin B lectin domain-containing protein</fullName>
    </recommendedName>
</protein>
<accession>A0A814XUN6</accession>
<evidence type="ECO:0000256" key="5">
    <source>
        <dbReference type="ARBA" id="ARBA00022723"/>
    </source>
</evidence>
<dbReference type="AlphaFoldDB" id="A0A814XUN6"/>
<dbReference type="GO" id="GO:0006493">
    <property type="term" value="P:protein O-linked glycosylation"/>
    <property type="evidence" value="ECO:0007669"/>
    <property type="project" value="TreeGrafter"/>
</dbReference>
<keyword evidence="7" id="KW-1015">Disulfide bond</keyword>
<organism evidence="10 11">
    <name type="scientific">Adineta ricciae</name>
    <name type="common">Rotifer</name>
    <dbReference type="NCBI Taxonomy" id="249248"/>
    <lineage>
        <taxon>Eukaryota</taxon>
        <taxon>Metazoa</taxon>
        <taxon>Spiralia</taxon>
        <taxon>Gnathifera</taxon>
        <taxon>Rotifera</taxon>
        <taxon>Eurotatoria</taxon>
        <taxon>Bdelloidea</taxon>
        <taxon>Adinetida</taxon>
        <taxon>Adinetidae</taxon>
        <taxon>Adineta</taxon>
    </lineage>
</organism>
<evidence type="ECO:0000256" key="7">
    <source>
        <dbReference type="ARBA" id="ARBA00023157"/>
    </source>
</evidence>
<evidence type="ECO:0000313" key="11">
    <source>
        <dbReference type="Proteomes" id="UP000663852"/>
    </source>
</evidence>
<dbReference type="PROSITE" id="PS50231">
    <property type="entry name" value="RICIN_B_LECTIN"/>
    <property type="match status" value="1"/>
</dbReference>
<evidence type="ECO:0000256" key="3">
    <source>
        <dbReference type="ARBA" id="ARBA00022676"/>
    </source>
</evidence>
<gene>
    <name evidence="10" type="ORF">EDS130_LOCUS26396</name>
</gene>
<name>A0A814XUN6_ADIRI</name>
<dbReference type="Gene3D" id="2.80.10.50">
    <property type="match status" value="1"/>
</dbReference>
<dbReference type="Gene3D" id="3.90.550.10">
    <property type="entry name" value="Spore Coat Polysaccharide Biosynthesis Protein SpsA, Chain A"/>
    <property type="match status" value="1"/>
</dbReference>
<dbReference type="InterPro" id="IPR035992">
    <property type="entry name" value="Ricin_B-like_lectins"/>
</dbReference>
<reference evidence="10" key="1">
    <citation type="submission" date="2021-02" db="EMBL/GenBank/DDBJ databases">
        <authorList>
            <person name="Nowell W R."/>
        </authorList>
    </citation>
    <scope>NUCLEOTIDE SEQUENCE</scope>
</reference>
<keyword evidence="4" id="KW-0808">Transferase</keyword>
<dbReference type="PANTHER" id="PTHR11675:SF68">
    <property type="entry name" value="N-ACETYLGALACTOSAMINYLTRANSFERASE 7"/>
    <property type="match status" value="1"/>
</dbReference>
<keyword evidence="8" id="KW-0464">Manganese</keyword>
<evidence type="ECO:0000256" key="4">
    <source>
        <dbReference type="ARBA" id="ARBA00022679"/>
    </source>
</evidence>
<dbReference type="GO" id="GO:0004653">
    <property type="term" value="F:polypeptide N-acetylgalactosaminyltransferase activity"/>
    <property type="evidence" value="ECO:0007669"/>
    <property type="project" value="TreeGrafter"/>
</dbReference>